<dbReference type="Gene3D" id="3.30.710.10">
    <property type="entry name" value="Potassium Channel Kv1.1, Chain A"/>
    <property type="match status" value="1"/>
</dbReference>
<dbReference type="EMBL" id="GFAC01000663">
    <property type="protein sequence ID" value="JAT98525.1"/>
    <property type="molecule type" value="mRNA"/>
</dbReference>
<dbReference type="SUPFAM" id="SSF54695">
    <property type="entry name" value="POZ domain"/>
    <property type="match status" value="1"/>
</dbReference>
<keyword evidence="2" id="KW-0813">Transport</keyword>
<keyword evidence="2" id="KW-0406">Ion transport</keyword>
<dbReference type="InterPro" id="IPR003131">
    <property type="entry name" value="T1-type_BTB"/>
</dbReference>
<dbReference type="GO" id="GO:0051260">
    <property type="term" value="P:protein homooligomerization"/>
    <property type="evidence" value="ECO:0007669"/>
    <property type="project" value="InterPro"/>
</dbReference>
<proteinExistence type="evidence at transcript level"/>
<protein>
    <submittedName>
        <fullName evidence="2">Putative k+ channel tetramerization domain protein</fullName>
    </submittedName>
</protein>
<evidence type="ECO:0000313" key="2">
    <source>
        <dbReference type="EMBL" id="JAT98525.1"/>
    </source>
</evidence>
<organism evidence="2">
    <name type="scientific">Amblyomma aureolatum</name>
    <dbReference type="NCBI Taxonomy" id="187763"/>
    <lineage>
        <taxon>Eukaryota</taxon>
        <taxon>Metazoa</taxon>
        <taxon>Ecdysozoa</taxon>
        <taxon>Arthropoda</taxon>
        <taxon>Chelicerata</taxon>
        <taxon>Arachnida</taxon>
        <taxon>Acari</taxon>
        <taxon>Parasitiformes</taxon>
        <taxon>Ixodida</taxon>
        <taxon>Ixodoidea</taxon>
        <taxon>Ixodidae</taxon>
        <taxon>Amblyomminae</taxon>
        <taxon>Amblyomma</taxon>
    </lineage>
</organism>
<dbReference type="AlphaFoldDB" id="A0A1E1XH13"/>
<accession>A0A1E1XH13</accession>
<name>A0A1E1XH13_9ACAR</name>
<reference evidence="2" key="1">
    <citation type="journal article" date="2017" name="Front. Cell. Infect. Microbiol.">
        <title>The Distinct Transcriptional Response of the Midgut of Amblyomma sculptum and Amblyomma aureolatum Ticks to Rickettsia rickettsii Correlates to Their Differences in Susceptibility to Infection.</title>
        <authorList>
            <person name="Martins L.A."/>
            <person name="Galletti M.F.B.M."/>
            <person name="Ribeiro J.M."/>
            <person name="Fujita A."/>
            <person name="Costa F.B."/>
            <person name="Labruna M.B."/>
            <person name="Daffre S."/>
            <person name="Fogaca A.C."/>
        </authorList>
    </citation>
    <scope>NUCLEOTIDE SEQUENCE</scope>
</reference>
<evidence type="ECO:0000259" key="1">
    <source>
        <dbReference type="Pfam" id="PF02214"/>
    </source>
</evidence>
<dbReference type="InterPro" id="IPR011333">
    <property type="entry name" value="SKP1/BTB/POZ_sf"/>
</dbReference>
<feature type="domain" description="Potassium channel tetramerisation-type BTB" evidence="1">
    <location>
        <begin position="44"/>
        <end position="91"/>
    </location>
</feature>
<dbReference type="Pfam" id="PF02214">
    <property type="entry name" value="BTB_2"/>
    <property type="match status" value="1"/>
</dbReference>
<feature type="non-terminal residue" evidence="2">
    <location>
        <position position="1"/>
    </location>
</feature>
<sequence>VSHEGSRLAVYFRQLLAHLAHNAPATTLGNDFVYIGEGRGSAYPTVFIDRDGHRFSYIMDYLRDGNVALPEDITVCRGLLQDARYFRLPGLEIAISHMLQISRDGTRTPRVTQAQDQGYLRSCNIPVDCSESSVHEGNKLVSPCPLPCGSERIYSVGSATSTCGMTNVFEDSQSLICSQQSLDEDIVNSQKSFLQVDECDNIEESGVFFQTTTLSRLGKTEFSTSVDF</sequence>
<keyword evidence="2" id="KW-0407">Ion channel</keyword>
<dbReference type="GO" id="GO:0034220">
    <property type="term" value="P:monoatomic ion transmembrane transport"/>
    <property type="evidence" value="ECO:0007669"/>
    <property type="project" value="UniProtKB-KW"/>
</dbReference>
<dbReference type="PANTHER" id="PTHR14499:SF136">
    <property type="entry name" value="GH08630P"/>
    <property type="match status" value="1"/>
</dbReference>
<dbReference type="PANTHER" id="PTHR14499">
    <property type="entry name" value="POTASSIUM CHANNEL TETRAMERIZATION DOMAIN-CONTAINING"/>
    <property type="match status" value="1"/>
</dbReference>